<evidence type="ECO:0000259" key="1">
    <source>
        <dbReference type="Pfam" id="PF13699"/>
    </source>
</evidence>
<proteinExistence type="predicted"/>
<name>A0A1M6X4K0_9BACT</name>
<dbReference type="AlphaFoldDB" id="A0A1M6X4K0"/>
<keyword evidence="3" id="KW-1185">Reference proteome</keyword>
<dbReference type="InterPro" id="IPR025295">
    <property type="entry name" value="eCIS_core_dom"/>
</dbReference>
<gene>
    <name evidence="2" type="ORF">SAMN05444266_101886</name>
</gene>
<reference evidence="2 3" key="1">
    <citation type="submission" date="2016-11" db="EMBL/GenBank/DDBJ databases">
        <authorList>
            <person name="Jaros S."/>
            <person name="Januszkiewicz K."/>
            <person name="Wedrychowicz H."/>
        </authorList>
    </citation>
    <scope>NUCLEOTIDE SEQUENCE [LARGE SCALE GENOMIC DNA]</scope>
    <source>
        <strain evidence="2 3">DSM 27406</strain>
    </source>
</reference>
<protein>
    <recommendedName>
        <fullName evidence="1">eCIS core domain-containing protein</fullName>
    </recommendedName>
</protein>
<dbReference type="Pfam" id="PF13699">
    <property type="entry name" value="eCIS_core"/>
    <property type="match status" value="1"/>
</dbReference>
<dbReference type="RefSeq" id="WP_073078324.1">
    <property type="nucleotide sequence ID" value="NZ_FRBL01000001.1"/>
</dbReference>
<dbReference type="EMBL" id="FRBL01000001">
    <property type="protein sequence ID" value="SHL00779.1"/>
    <property type="molecule type" value="Genomic_DNA"/>
</dbReference>
<dbReference type="STRING" id="1419482.SAMN05444266_101886"/>
<evidence type="ECO:0000313" key="3">
    <source>
        <dbReference type="Proteomes" id="UP000184420"/>
    </source>
</evidence>
<feature type="domain" description="eCIS core" evidence="1">
    <location>
        <begin position="6"/>
        <end position="65"/>
    </location>
</feature>
<evidence type="ECO:0000313" key="2">
    <source>
        <dbReference type="EMBL" id="SHL00779.1"/>
    </source>
</evidence>
<dbReference type="Proteomes" id="UP000184420">
    <property type="component" value="Unassembled WGS sequence"/>
</dbReference>
<organism evidence="2 3">
    <name type="scientific">Chitinophaga jiangningensis</name>
    <dbReference type="NCBI Taxonomy" id="1419482"/>
    <lineage>
        <taxon>Bacteria</taxon>
        <taxon>Pseudomonadati</taxon>
        <taxon>Bacteroidota</taxon>
        <taxon>Chitinophagia</taxon>
        <taxon>Chitinophagales</taxon>
        <taxon>Chitinophagaceae</taxon>
        <taxon>Chitinophaga</taxon>
    </lineage>
</organism>
<accession>A0A1M6X4K0</accession>
<sequence>MEKIKVRIHEKSLLALLAAKRLKVPAVAMVIGDTIHLHGVSKEIFLADAAWVRHEVCHVRQYRQWGLWAFLYHYFREYLRNGYVNNSFEVAARAAESDPAMLEGVEIH</sequence>